<dbReference type="Proteomes" id="UP000299102">
    <property type="component" value="Unassembled WGS sequence"/>
</dbReference>
<name>A0A4C1UC23_EUMVA</name>
<dbReference type="OrthoDB" id="10050074at2759"/>
<organism evidence="1 2">
    <name type="scientific">Eumeta variegata</name>
    <name type="common">Bagworm moth</name>
    <name type="synonym">Eumeta japonica</name>
    <dbReference type="NCBI Taxonomy" id="151549"/>
    <lineage>
        <taxon>Eukaryota</taxon>
        <taxon>Metazoa</taxon>
        <taxon>Ecdysozoa</taxon>
        <taxon>Arthropoda</taxon>
        <taxon>Hexapoda</taxon>
        <taxon>Insecta</taxon>
        <taxon>Pterygota</taxon>
        <taxon>Neoptera</taxon>
        <taxon>Endopterygota</taxon>
        <taxon>Lepidoptera</taxon>
        <taxon>Glossata</taxon>
        <taxon>Ditrysia</taxon>
        <taxon>Tineoidea</taxon>
        <taxon>Psychidae</taxon>
        <taxon>Oiketicinae</taxon>
        <taxon>Eumeta</taxon>
    </lineage>
</organism>
<accession>A0A4C1UC23</accession>
<evidence type="ECO:0000313" key="1">
    <source>
        <dbReference type="EMBL" id="GBP23492.1"/>
    </source>
</evidence>
<reference evidence="1 2" key="1">
    <citation type="journal article" date="2019" name="Commun. Biol.">
        <title>The bagworm genome reveals a unique fibroin gene that provides high tensile strength.</title>
        <authorList>
            <person name="Kono N."/>
            <person name="Nakamura H."/>
            <person name="Ohtoshi R."/>
            <person name="Tomita M."/>
            <person name="Numata K."/>
            <person name="Arakawa K."/>
        </authorList>
    </citation>
    <scope>NUCLEOTIDE SEQUENCE [LARGE SCALE GENOMIC DNA]</scope>
</reference>
<proteinExistence type="predicted"/>
<dbReference type="AlphaFoldDB" id="A0A4C1UC23"/>
<gene>
    <name evidence="1" type="ORF">EVAR_12772_1</name>
</gene>
<sequence length="124" mass="14036">MCLRTVLTYASPVLAHTTPKALDRLQVIQNKFCRDATDAHWCVCNSILHKDLELPTIAKFMKDASKLFFDIAGSRLNALLRSAVDYEPPHRHHFIHRPWNVLAAPLDALTAAVDSFMEVNDTHD</sequence>
<protein>
    <submittedName>
        <fullName evidence="1">Uncharacterized protein</fullName>
    </submittedName>
</protein>
<keyword evidence="2" id="KW-1185">Reference proteome</keyword>
<comment type="caution">
    <text evidence="1">The sequence shown here is derived from an EMBL/GenBank/DDBJ whole genome shotgun (WGS) entry which is preliminary data.</text>
</comment>
<dbReference type="EMBL" id="BGZK01000151">
    <property type="protein sequence ID" value="GBP23492.1"/>
    <property type="molecule type" value="Genomic_DNA"/>
</dbReference>
<evidence type="ECO:0000313" key="2">
    <source>
        <dbReference type="Proteomes" id="UP000299102"/>
    </source>
</evidence>